<keyword evidence="1" id="KW-0812">Transmembrane</keyword>
<dbReference type="EMBL" id="JELW01000002">
    <property type="protein sequence ID" value="EXV05210.1"/>
    <property type="molecule type" value="Genomic_DNA"/>
</dbReference>
<organism evidence="2 3">
    <name type="scientific">Metarhizium robertsii</name>
    <dbReference type="NCBI Taxonomy" id="568076"/>
    <lineage>
        <taxon>Eukaryota</taxon>
        <taxon>Fungi</taxon>
        <taxon>Dikarya</taxon>
        <taxon>Ascomycota</taxon>
        <taxon>Pezizomycotina</taxon>
        <taxon>Sordariomycetes</taxon>
        <taxon>Hypocreomycetidae</taxon>
        <taxon>Hypocreales</taxon>
        <taxon>Clavicipitaceae</taxon>
        <taxon>Metarhizium</taxon>
    </lineage>
</organism>
<dbReference type="AlphaFoldDB" id="A0A0A1V5S8"/>
<accession>A0A0A1V5S8</accession>
<keyword evidence="1" id="KW-1133">Transmembrane helix</keyword>
<evidence type="ECO:0000313" key="2">
    <source>
        <dbReference type="EMBL" id="EXV05210.1"/>
    </source>
</evidence>
<feature type="transmembrane region" description="Helical" evidence="1">
    <location>
        <begin position="105"/>
        <end position="126"/>
    </location>
</feature>
<feature type="transmembrane region" description="Helical" evidence="1">
    <location>
        <begin position="541"/>
        <end position="562"/>
    </location>
</feature>
<protein>
    <submittedName>
        <fullName evidence="2">Uncharacterized protein</fullName>
    </submittedName>
</protein>
<dbReference type="OrthoDB" id="3692311at2759"/>
<reference evidence="2 3" key="1">
    <citation type="submission" date="2014-02" db="EMBL/GenBank/DDBJ databases">
        <title>The genome sequence of the entomopathogenic fungus Metarhizium robertsii ARSEF 2575.</title>
        <authorList>
            <person name="Giuliano Garisto Donzelli B."/>
            <person name="Roe B.A."/>
            <person name="Macmil S.L."/>
            <person name="Krasnoff S.B."/>
            <person name="Gibson D.M."/>
        </authorList>
    </citation>
    <scope>NUCLEOTIDE SEQUENCE [LARGE SCALE GENOMIC DNA]</scope>
    <source>
        <strain evidence="2 3">ARSEF 2575</strain>
    </source>
</reference>
<dbReference type="eggNOG" id="ENOG502RZ6R">
    <property type="taxonomic scope" value="Eukaryota"/>
</dbReference>
<sequence>MKFTGQNYELVLIPSDSEYEPAEVGHESKAASSSVRPVPRQLRRVEFFPLSAQIVMTIFAALFIGNFPSQKPFRPLAAIALCLDGKPTSPFGRVIQRTISVSPTIFPIVFAGIIGKFFRAVGLFAAERGVKLGILERLIGSQSLFSTFERQFAIRGQYLIGFAMVALWALSPLGGQSALRLLDVSPRLVSANSTVRYLPISASLMTVASGGNGASKAWTSYAPIYMTALTTSFQTADSTEDLFGNVKIPSIDAITSGANITNGSWVTIDDSRDIPYSSLLGIPVVGIPNAGNLSFNIVSRYLTVDCDYSAQVDDSDMLRNFSGAGGGSLDWGQGTTFRIEPSSSPPSESEVNNTTATYTIVSINDSNIKNVSVVSCAIMPRDAESSVFCADQECWVTAMRALAVDLDGWWRVYYPTLSIGLRFLPYASLGAIHQATRLSSSLTERWLADPKSNFNNDEPWGKLVSLAQIPLPTLSRNLEVMCNTYWQSTYGARYLFGNLSTDMSLYNNISGIFTSEVIDFNTSQVIVNSFDGEIYACNKTFAAILLAISSILLLAGISTISLMSMTLAPDILGYVSSYTRDNPFAADHQPSHFGGLERARAMRDVQVILGDVNKEDGIGHVAFGTTATMHRLQKHREYD</sequence>
<name>A0A0A1V5S8_9HYPO</name>
<dbReference type="HOGENOM" id="CLU_012207_2_0_1"/>
<keyword evidence="1" id="KW-0472">Membrane</keyword>
<evidence type="ECO:0000256" key="1">
    <source>
        <dbReference type="SAM" id="Phobius"/>
    </source>
</evidence>
<proteinExistence type="predicted"/>
<dbReference type="Proteomes" id="UP000030151">
    <property type="component" value="Unassembled WGS sequence"/>
</dbReference>
<comment type="caution">
    <text evidence="2">The sequence shown here is derived from an EMBL/GenBank/DDBJ whole genome shotgun (WGS) entry which is preliminary data.</text>
</comment>
<feature type="transmembrane region" description="Helical" evidence="1">
    <location>
        <begin position="47"/>
        <end position="67"/>
    </location>
</feature>
<evidence type="ECO:0000313" key="3">
    <source>
        <dbReference type="Proteomes" id="UP000030151"/>
    </source>
</evidence>
<feature type="transmembrane region" description="Helical" evidence="1">
    <location>
        <begin position="152"/>
        <end position="170"/>
    </location>
</feature>
<gene>
    <name evidence="2" type="ORF">X797_002898</name>
</gene>